<dbReference type="Gene3D" id="1.10.357.10">
    <property type="entry name" value="Tetracycline Repressor, domain 2"/>
    <property type="match status" value="1"/>
</dbReference>
<evidence type="ECO:0000256" key="2">
    <source>
        <dbReference type="ARBA" id="ARBA00023125"/>
    </source>
</evidence>
<dbReference type="AlphaFoldDB" id="A0A938X876"/>
<evidence type="ECO:0000259" key="5">
    <source>
        <dbReference type="PROSITE" id="PS50977"/>
    </source>
</evidence>
<organism evidence="6 7">
    <name type="scientific">Merdimmobilis hominis</name>
    <dbReference type="NCBI Taxonomy" id="2897707"/>
    <lineage>
        <taxon>Bacteria</taxon>
        <taxon>Bacillati</taxon>
        <taxon>Bacillota</taxon>
        <taxon>Clostridia</taxon>
        <taxon>Eubacteriales</taxon>
        <taxon>Oscillospiraceae</taxon>
        <taxon>Merdimmobilis</taxon>
    </lineage>
</organism>
<reference evidence="6" key="1">
    <citation type="submission" date="2020-08" db="EMBL/GenBank/DDBJ databases">
        <authorList>
            <person name="Cejkova D."/>
            <person name="Kubasova T."/>
            <person name="Jahodarova E."/>
            <person name="Rychlik I."/>
        </authorList>
    </citation>
    <scope>NUCLEOTIDE SEQUENCE</scope>
    <source>
        <strain evidence="6">An559</strain>
    </source>
</reference>
<gene>
    <name evidence="6" type="ORF">H6A12_07555</name>
</gene>
<dbReference type="Pfam" id="PF00440">
    <property type="entry name" value="TetR_N"/>
    <property type="match status" value="1"/>
</dbReference>
<keyword evidence="1" id="KW-0805">Transcription regulation</keyword>
<dbReference type="InterPro" id="IPR025996">
    <property type="entry name" value="MT1864/Rv1816-like_C"/>
</dbReference>
<evidence type="ECO:0000256" key="4">
    <source>
        <dbReference type="PROSITE-ProRule" id="PRU00335"/>
    </source>
</evidence>
<dbReference type="Gene3D" id="1.10.10.60">
    <property type="entry name" value="Homeodomain-like"/>
    <property type="match status" value="1"/>
</dbReference>
<dbReference type="RefSeq" id="WP_204446520.1">
    <property type="nucleotide sequence ID" value="NZ_JACJKY010000010.1"/>
</dbReference>
<sequence>MTKRCLSREVIIEAAIALAKQTGYEGYSLRELAHVLHVQPSSLYNHISGLEEIRVEVGLAGIHRLHEMLCEAGAQKPLDRAVADMAYTYCTFAQQHPGLYQTLIAIKMDGNERLRAELPCIITPFIDVISQSGLPEDIVTHLHRMLRCLLHGFLTLSHSGYLSHGAISADESFSFFLESFSKIIKQYQQEKGVSSIE</sequence>
<dbReference type="Pfam" id="PF13305">
    <property type="entry name" value="TetR_C_33"/>
    <property type="match status" value="1"/>
</dbReference>
<feature type="domain" description="HTH tetR-type" evidence="5">
    <location>
        <begin position="5"/>
        <end position="65"/>
    </location>
</feature>
<reference evidence="6" key="2">
    <citation type="journal article" date="2021" name="Sci. Rep.">
        <title>The distribution of antibiotic resistance genes in chicken gut microbiota commensals.</title>
        <authorList>
            <person name="Juricova H."/>
            <person name="Matiasovicova J."/>
            <person name="Kubasova T."/>
            <person name="Cejkova D."/>
            <person name="Rychlik I."/>
        </authorList>
    </citation>
    <scope>NUCLEOTIDE SEQUENCE</scope>
    <source>
        <strain evidence="6">An559</strain>
    </source>
</reference>
<evidence type="ECO:0000313" key="7">
    <source>
        <dbReference type="Proteomes" id="UP000774750"/>
    </source>
</evidence>
<dbReference type="EMBL" id="JACJKY010000010">
    <property type="protein sequence ID" value="MBM6921006.1"/>
    <property type="molecule type" value="Genomic_DNA"/>
</dbReference>
<dbReference type="GO" id="GO:0003677">
    <property type="term" value="F:DNA binding"/>
    <property type="evidence" value="ECO:0007669"/>
    <property type="project" value="UniProtKB-UniRule"/>
</dbReference>
<dbReference type="InterPro" id="IPR009057">
    <property type="entry name" value="Homeodomain-like_sf"/>
</dbReference>
<dbReference type="Proteomes" id="UP000774750">
    <property type="component" value="Unassembled WGS sequence"/>
</dbReference>
<name>A0A938X876_9FIRM</name>
<comment type="caution">
    <text evidence="6">The sequence shown here is derived from an EMBL/GenBank/DDBJ whole genome shotgun (WGS) entry which is preliminary data.</text>
</comment>
<keyword evidence="3" id="KW-0804">Transcription</keyword>
<protein>
    <submittedName>
        <fullName evidence="6">TetR/AcrR family transcriptional regulator</fullName>
    </submittedName>
</protein>
<evidence type="ECO:0000256" key="3">
    <source>
        <dbReference type="ARBA" id="ARBA00023163"/>
    </source>
</evidence>
<evidence type="ECO:0000256" key="1">
    <source>
        <dbReference type="ARBA" id="ARBA00023015"/>
    </source>
</evidence>
<keyword evidence="7" id="KW-1185">Reference proteome</keyword>
<dbReference type="SUPFAM" id="SSF46689">
    <property type="entry name" value="Homeodomain-like"/>
    <property type="match status" value="1"/>
</dbReference>
<accession>A0A938X876</accession>
<dbReference type="InterPro" id="IPR036271">
    <property type="entry name" value="Tet_transcr_reg_TetR-rel_C_sf"/>
</dbReference>
<dbReference type="SUPFAM" id="SSF48498">
    <property type="entry name" value="Tetracyclin repressor-like, C-terminal domain"/>
    <property type="match status" value="1"/>
</dbReference>
<dbReference type="PROSITE" id="PS50977">
    <property type="entry name" value="HTH_TETR_2"/>
    <property type="match status" value="1"/>
</dbReference>
<keyword evidence="2 4" id="KW-0238">DNA-binding</keyword>
<dbReference type="InterPro" id="IPR001647">
    <property type="entry name" value="HTH_TetR"/>
</dbReference>
<evidence type="ECO:0000313" key="6">
    <source>
        <dbReference type="EMBL" id="MBM6921006.1"/>
    </source>
</evidence>
<proteinExistence type="predicted"/>
<feature type="DNA-binding region" description="H-T-H motif" evidence="4">
    <location>
        <begin position="28"/>
        <end position="47"/>
    </location>
</feature>